<dbReference type="EMBL" id="UGHF01000001">
    <property type="protein sequence ID" value="STO59247.1"/>
    <property type="molecule type" value="Genomic_DNA"/>
</dbReference>
<evidence type="ECO:0000313" key="2">
    <source>
        <dbReference type="Proteomes" id="UP000254329"/>
    </source>
</evidence>
<dbReference type="AlphaFoldDB" id="A0A1V4AYC7"/>
<reference evidence="1 2" key="1">
    <citation type="submission" date="2018-06" db="EMBL/GenBank/DDBJ databases">
        <authorList>
            <consortium name="Pathogen Informatics"/>
            <person name="Doyle S."/>
        </authorList>
    </citation>
    <scope>NUCLEOTIDE SEQUENCE [LARGE SCALE GENOMIC DNA]</scope>
    <source>
        <strain evidence="1 2">NCTC1659</strain>
    </source>
</reference>
<proteinExistence type="predicted"/>
<keyword evidence="2" id="KW-1185">Reference proteome</keyword>
<protein>
    <recommendedName>
        <fullName evidence="3">DUF596 domain-containing protein</fullName>
    </recommendedName>
</protein>
<sequence length="125" mass="15237">MININYKEVIMDSKFKNINSIYFSLETHLIEIGIRDYDFTKREFVECVKYIINSKQGVIKFREWVENYELLDKSNLDLQLDYIYKSFPKEYDENIPEKDIDNLWWYIGCPVDIGWLQDDGTYWFC</sequence>
<dbReference type="Gene3D" id="1.10.3510.10">
    <property type="entry name" value="NMB0513-like"/>
    <property type="match status" value="1"/>
</dbReference>
<organism evidence="1 2">
    <name type="scientific">Canicola haemoglobinophilus</name>
    <dbReference type="NCBI Taxonomy" id="733"/>
    <lineage>
        <taxon>Bacteria</taxon>
        <taxon>Pseudomonadati</taxon>
        <taxon>Pseudomonadota</taxon>
        <taxon>Gammaproteobacteria</taxon>
        <taxon>Pasteurellales</taxon>
        <taxon>Pasteurellaceae</taxon>
        <taxon>Canicola</taxon>
    </lineage>
</organism>
<evidence type="ECO:0008006" key="3">
    <source>
        <dbReference type="Google" id="ProtNLM"/>
    </source>
</evidence>
<dbReference type="InterPro" id="IPR023138">
    <property type="entry name" value="NMB0513-like_sf"/>
</dbReference>
<dbReference type="SUPFAM" id="SSF160472">
    <property type="entry name" value="NMB0513-like"/>
    <property type="match status" value="1"/>
</dbReference>
<accession>A0A1V4AYC7</accession>
<evidence type="ECO:0000313" key="1">
    <source>
        <dbReference type="EMBL" id="STO59247.1"/>
    </source>
</evidence>
<gene>
    <name evidence="1" type="ORF">NCTC1659_00494</name>
</gene>
<dbReference type="Proteomes" id="UP000254329">
    <property type="component" value="Unassembled WGS sequence"/>
</dbReference>
<dbReference type="STRING" id="733.B0186_11160"/>
<name>A0A1V4AYC7_9PAST</name>